<name>A0A4Y2GNR0_ARAVE</name>
<protein>
    <submittedName>
        <fullName evidence="2">Uncharacterized protein</fullName>
    </submittedName>
</protein>
<feature type="compositionally biased region" description="Pro residues" evidence="1">
    <location>
        <begin position="53"/>
        <end position="62"/>
    </location>
</feature>
<keyword evidence="3" id="KW-1185">Reference proteome</keyword>
<proteinExistence type="predicted"/>
<dbReference type="AlphaFoldDB" id="A0A4Y2GNR0"/>
<evidence type="ECO:0000256" key="1">
    <source>
        <dbReference type="SAM" id="MobiDB-lite"/>
    </source>
</evidence>
<accession>A0A4Y2GNR0</accession>
<reference evidence="2 3" key="1">
    <citation type="journal article" date="2019" name="Sci. Rep.">
        <title>Orb-weaving spider Araneus ventricosus genome elucidates the spidroin gene catalogue.</title>
        <authorList>
            <person name="Kono N."/>
            <person name="Nakamura H."/>
            <person name="Ohtoshi R."/>
            <person name="Moran D.A.P."/>
            <person name="Shinohara A."/>
            <person name="Yoshida Y."/>
            <person name="Fujiwara M."/>
            <person name="Mori M."/>
            <person name="Tomita M."/>
            <person name="Arakawa K."/>
        </authorList>
    </citation>
    <scope>NUCLEOTIDE SEQUENCE [LARGE SCALE GENOMIC DNA]</scope>
</reference>
<evidence type="ECO:0000313" key="3">
    <source>
        <dbReference type="Proteomes" id="UP000499080"/>
    </source>
</evidence>
<sequence>MYLKAIRITDGNLIFTDQRQITCCSGRTARDHTKAGGDVVARVRAPRGICPGPRLPEGPQPPHGGAQGGVRRAHHRTQEAENGRRGHHRRC</sequence>
<feature type="region of interest" description="Disordered" evidence="1">
    <location>
        <begin position="48"/>
        <end position="91"/>
    </location>
</feature>
<gene>
    <name evidence="2" type="ORF">AVEN_51432_1</name>
</gene>
<organism evidence="2 3">
    <name type="scientific">Araneus ventricosus</name>
    <name type="common">Orbweaver spider</name>
    <name type="synonym">Epeira ventricosa</name>
    <dbReference type="NCBI Taxonomy" id="182803"/>
    <lineage>
        <taxon>Eukaryota</taxon>
        <taxon>Metazoa</taxon>
        <taxon>Ecdysozoa</taxon>
        <taxon>Arthropoda</taxon>
        <taxon>Chelicerata</taxon>
        <taxon>Arachnida</taxon>
        <taxon>Araneae</taxon>
        <taxon>Araneomorphae</taxon>
        <taxon>Entelegynae</taxon>
        <taxon>Araneoidea</taxon>
        <taxon>Araneidae</taxon>
        <taxon>Araneus</taxon>
    </lineage>
</organism>
<dbReference type="Proteomes" id="UP000499080">
    <property type="component" value="Unassembled WGS sequence"/>
</dbReference>
<comment type="caution">
    <text evidence="2">The sequence shown here is derived from an EMBL/GenBank/DDBJ whole genome shotgun (WGS) entry which is preliminary data.</text>
</comment>
<dbReference type="EMBL" id="BGPR01100166">
    <property type="protein sequence ID" value="GBM55203.1"/>
    <property type="molecule type" value="Genomic_DNA"/>
</dbReference>
<evidence type="ECO:0000313" key="2">
    <source>
        <dbReference type="EMBL" id="GBM55203.1"/>
    </source>
</evidence>